<dbReference type="AlphaFoldDB" id="E0XR35"/>
<accession>E0XR35</accession>
<organism evidence="1">
    <name type="scientific">uncultured gamma proteobacterium HF0010_16J05</name>
    <dbReference type="NCBI Taxonomy" id="710981"/>
    <lineage>
        <taxon>Bacteria</taxon>
        <taxon>Pseudomonadati</taxon>
        <taxon>Pseudomonadota</taxon>
        <taxon>Gammaproteobacteria</taxon>
        <taxon>environmental samples</taxon>
    </lineage>
</organism>
<protein>
    <submittedName>
        <fullName evidence="1">Uncharacterized protein</fullName>
    </submittedName>
</protein>
<reference evidence="1" key="1">
    <citation type="journal article" date="2011" name="Environ. Microbiol.">
        <title>Time-series analyses of Monterey Bay coastal microbial picoplankton using a 'genome proxy' microarray.</title>
        <authorList>
            <person name="Rich V.I."/>
            <person name="Pham V.D."/>
            <person name="Eppley J."/>
            <person name="Shi Y."/>
            <person name="DeLong E.F."/>
        </authorList>
    </citation>
    <scope>NUCLEOTIDE SEQUENCE</scope>
</reference>
<proteinExistence type="predicted"/>
<sequence>MRFQRFFLRSYSPFLEPNQPLRTLSRPLSHVRLPFTGRPGGNRTPNLRFWRPLLCQLSYWPKLGFLLVRVSDMP</sequence>
<name>E0XR35_9GAMM</name>
<dbReference type="AntiFam" id="ANF00012">
    <property type="entry name" value="tRNA translation"/>
</dbReference>
<dbReference type="EMBL" id="GU474849">
    <property type="protein sequence ID" value="ADI16876.1"/>
    <property type="molecule type" value="Genomic_DNA"/>
</dbReference>
<evidence type="ECO:0000313" key="1">
    <source>
        <dbReference type="EMBL" id="ADI16876.1"/>
    </source>
</evidence>